<dbReference type="InterPro" id="IPR032272">
    <property type="entry name" value="DUF4834"/>
</dbReference>
<evidence type="ECO:0008006" key="5">
    <source>
        <dbReference type="Google" id="ProtNLM"/>
    </source>
</evidence>
<comment type="caution">
    <text evidence="3">The sequence shown here is derived from an EMBL/GenBank/DDBJ whole genome shotgun (WGS) entry which is preliminary data.</text>
</comment>
<dbReference type="AlphaFoldDB" id="A0A8J2Y7U8"/>
<dbReference type="RefSeq" id="WP_188442596.1">
    <property type="nucleotide sequence ID" value="NZ_BMGK01000009.1"/>
</dbReference>
<feature type="region of interest" description="Disordered" evidence="1">
    <location>
        <begin position="50"/>
        <end position="88"/>
    </location>
</feature>
<evidence type="ECO:0000256" key="2">
    <source>
        <dbReference type="SAM" id="Phobius"/>
    </source>
</evidence>
<dbReference type="Proteomes" id="UP000652231">
    <property type="component" value="Unassembled WGS sequence"/>
</dbReference>
<proteinExistence type="predicted"/>
<keyword evidence="4" id="KW-1185">Reference proteome</keyword>
<reference evidence="3" key="1">
    <citation type="journal article" date="2014" name="Int. J. Syst. Evol. Microbiol.">
        <title>Complete genome sequence of Corynebacterium casei LMG S-19264T (=DSM 44701T), isolated from a smear-ripened cheese.</title>
        <authorList>
            <consortium name="US DOE Joint Genome Institute (JGI-PGF)"/>
            <person name="Walter F."/>
            <person name="Albersmeier A."/>
            <person name="Kalinowski J."/>
            <person name="Ruckert C."/>
        </authorList>
    </citation>
    <scope>NUCLEOTIDE SEQUENCE</scope>
    <source>
        <strain evidence="3">CGMCC 1.12924</strain>
    </source>
</reference>
<name>A0A8J2Y7U8_9FLAO</name>
<evidence type="ECO:0000313" key="4">
    <source>
        <dbReference type="Proteomes" id="UP000652231"/>
    </source>
</evidence>
<accession>A0A8J2Y7U8</accession>
<dbReference type="EMBL" id="BMGK01000009">
    <property type="protein sequence ID" value="GGD98565.1"/>
    <property type="molecule type" value="Genomic_DNA"/>
</dbReference>
<feature type="transmembrane region" description="Helical" evidence="2">
    <location>
        <begin position="6"/>
        <end position="26"/>
    </location>
</feature>
<evidence type="ECO:0000313" key="3">
    <source>
        <dbReference type="EMBL" id="GGD98565.1"/>
    </source>
</evidence>
<sequence length="88" mass="10408">METFFKTLLIILLVYFGLKILFRLAMPFIMRFIAKKAGQKMEQAFKSQYGYQQTRDENEGETVIGKKQQKRSQSKKPVGEYVDYEEID</sequence>
<dbReference type="Pfam" id="PF16118">
    <property type="entry name" value="DUF4834"/>
    <property type="match status" value="1"/>
</dbReference>
<protein>
    <recommendedName>
        <fullName evidence="5">DUF4834 domain-containing protein</fullName>
    </recommendedName>
</protein>
<keyword evidence="2" id="KW-0812">Transmembrane</keyword>
<keyword evidence="2" id="KW-0472">Membrane</keyword>
<keyword evidence="2" id="KW-1133">Transmembrane helix</keyword>
<evidence type="ECO:0000256" key="1">
    <source>
        <dbReference type="SAM" id="MobiDB-lite"/>
    </source>
</evidence>
<organism evidence="3 4">
    <name type="scientific">Planktosalinus lacus</name>
    <dbReference type="NCBI Taxonomy" id="1526573"/>
    <lineage>
        <taxon>Bacteria</taxon>
        <taxon>Pseudomonadati</taxon>
        <taxon>Bacteroidota</taxon>
        <taxon>Flavobacteriia</taxon>
        <taxon>Flavobacteriales</taxon>
        <taxon>Flavobacteriaceae</taxon>
        <taxon>Planktosalinus</taxon>
    </lineage>
</organism>
<gene>
    <name evidence="3" type="ORF">GCM10011312_22590</name>
</gene>
<reference evidence="3" key="2">
    <citation type="submission" date="2020-09" db="EMBL/GenBank/DDBJ databases">
        <authorList>
            <person name="Sun Q."/>
            <person name="Zhou Y."/>
        </authorList>
    </citation>
    <scope>NUCLEOTIDE SEQUENCE</scope>
    <source>
        <strain evidence="3">CGMCC 1.12924</strain>
    </source>
</reference>